<dbReference type="RefSeq" id="WP_252445706.1">
    <property type="nucleotide sequence ID" value="NZ_JAGSOV010000079.1"/>
</dbReference>
<dbReference type="EMBL" id="JAGSOV010000079">
    <property type="protein sequence ID" value="MCO1660279.1"/>
    <property type="molecule type" value="Genomic_DNA"/>
</dbReference>
<organism evidence="1 2">
    <name type="scientific">Pseudonocardia humida</name>
    <dbReference type="NCBI Taxonomy" id="2800819"/>
    <lineage>
        <taxon>Bacteria</taxon>
        <taxon>Bacillati</taxon>
        <taxon>Actinomycetota</taxon>
        <taxon>Actinomycetes</taxon>
        <taxon>Pseudonocardiales</taxon>
        <taxon>Pseudonocardiaceae</taxon>
        <taxon>Pseudonocardia</taxon>
    </lineage>
</organism>
<sequence length="267" mass="28853">MTEEAPDGVDTSVPASPRIWNYWLGGTDNHPVDREAGDAWAAVHPEIFDLARASRAFLHRTVTFLAAEAGVRQFLDVGSGLPTADNTHEVAQRAAPDARIVYVDQDPSVRAHAARFLRSSPEGATHYVHTDMHDTAAVLAGAGEVLDLSRPVAVQFMGVLGHLADIEEARAVVRGILDPLPAGSYLTINDGVLPRGPSAEADAIRKAQDEYAETGAVPYRDRDHDELLSLFDGLDLVEPGFVPMHLWRQEGSVPQTPDQYGGVGRKP</sequence>
<dbReference type="Gene3D" id="3.40.50.150">
    <property type="entry name" value="Vaccinia Virus protein VP39"/>
    <property type="match status" value="1"/>
</dbReference>
<accession>A0ABT1AB78</accession>
<dbReference type="EC" id="2.1.1.-" evidence="1"/>
<evidence type="ECO:0000313" key="1">
    <source>
        <dbReference type="EMBL" id="MCO1660279.1"/>
    </source>
</evidence>
<keyword evidence="1" id="KW-0489">Methyltransferase</keyword>
<gene>
    <name evidence="1" type="ORF">KDL28_34995</name>
</gene>
<reference evidence="1" key="1">
    <citation type="submission" date="2021-04" db="EMBL/GenBank/DDBJ databases">
        <title>Pseudonocardia sp. nov., isolated from sandy soil of mangrove forest.</title>
        <authorList>
            <person name="Zan Z."/>
            <person name="Huang R."/>
            <person name="Liu W."/>
        </authorList>
    </citation>
    <scope>NUCLEOTIDE SEQUENCE</scope>
    <source>
        <strain evidence="1">S2-4</strain>
    </source>
</reference>
<dbReference type="InterPro" id="IPR006764">
    <property type="entry name" value="SAM_dep_MeTrfase_SAV2177_type"/>
</dbReference>
<dbReference type="Proteomes" id="UP001165283">
    <property type="component" value="Unassembled WGS sequence"/>
</dbReference>
<name>A0ABT1AB78_9PSEU</name>
<dbReference type="GO" id="GO:0032259">
    <property type="term" value="P:methylation"/>
    <property type="evidence" value="ECO:0007669"/>
    <property type="project" value="UniProtKB-KW"/>
</dbReference>
<dbReference type="SUPFAM" id="SSF53335">
    <property type="entry name" value="S-adenosyl-L-methionine-dependent methyltransferases"/>
    <property type="match status" value="1"/>
</dbReference>
<evidence type="ECO:0000313" key="2">
    <source>
        <dbReference type="Proteomes" id="UP001165283"/>
    </source>
</evidence>
<keyword evidence="2" id="KW-1185">Reference proteome</keyword>
<proteinExistence type="predicted"/>
<comment type="caution">
    <text evidence="1">The sequence shown here is derived from an EMBL/GenBank/DDBJ whole genome shotgun (WGS) entry which is preliminary data.</text>
</comment>
<protein>
    <submittedName>
        <fullName evidence="1">SAM-dependent methyltransferase</fullName>
        <ecNumber evidence="1">2.1.1.-</ecNumber>
    </submittedName>
</protein>
<dbReference type="Pfam" id="PF04672">
    <property type="entry name" value="Methyltransf_19"/>
    <property type="match status" value="1"/>
</dbReference>
<dbReference type="GO" id="GO:0008168">
    <property type="term" value="F:methyltransferase activity"/>
    <property type="evidence" value="ECO:0007669"/>
    <property type="project" value="UniProtKB-KW"/>
</dbReference>
<keyword evidence="1" id="KW-0808">Transferase</keyword>
<dbReference type="PIRSF" id="PIRSF017393">
    <property type="entry name" value="MTase_SAV2177"/>
    <property type="match status" value="1"/>
</dbReference>
<dbReference type="InterPro" id="IPR029063">
    <property type="entry name" value="SAM-dependent_MTases_sf"/>
</dbReference>